<proteinExistence type="predicted"/>
<dbReference type="AlphaFoldDB" id="A0A6A5W564"/>
<evidence type="ECO:0000313" key="1">
    <source>
        <dbReference type="EMBL" id="KAF1995979.1"/>
    </source>
</evidence>
<keyword evidence="2" id="KW-1185">Reference proteome</keyword>
<gene>
    <name evidence="1" type="ORF">P154DRAFT_525930</name>
</gene>
<name>A0A6A5W564_9PLEO</name>
<dbReference type="EMBL" id="ML977631">
    <property type="protein sequence ID" value="KAF1995979.1"/>
    <property type="molecule type" value="Genomic_DNA"/>
</dbReference>
<organism evidence="1 2">
    <name type="scientific">Amniculicola lignicola CBS 123094</name>
    <dbReference type="NCBI Taxonomy" id="1392246"/>
    <lineage>
        <taxon>Eukaryota</taxon>
        <taxon>Fungi</taxon>
        <taxon>Dikarya</taxon>
        <taxon>Ascomycota</taxon>
        <taxon>Pezizomycotina</taxon>
        <taxon>Dothideomycetes</taxon>
        <taxon>Pleosporomycetidae</taxon>
        <taxon>Pleosporales</taxon>
        <taxon>Amniculicolaceae</taxon>
        <taxon>Amniculicola</taxon>
    </lineage>
</organism>
<accession>A0A6A5W564</accession>
<protein>
    <submittedName>
        <fullName evidence="1">Uncharacterized protein</fullName>
    </submittedName>
</protein>
<sequence length="65" mass="7549">MLKLKRKLGPTWAAVVGLVLLLLVNLHLHPRVRSRDPKRNSRDWSSEFELDLSMLDEKDSLDILI</sequence>
<evidence type="ECO:0000313" key="2">
    <source>
        <dbReference type="Proteomes" id="UP000799779"/>
    </source>
</evidence>
<dbReference type="Proteomes" id="UP000799779">
    <property type="component" value="Unassembled WGS sequence"/>
</dbReference>
<reference evidence="1" key="1">
    <citation type="journal article" date="2020" name="Stud. Mycol.">
        <title>101 Dothideomycetes genomes: a test case for predicting lifestyles and emergence of pathogens.</title>
        <authorList>
            <person name="Haridas S."/>
            <person name="Albert R."/>
            <person name="Binder M."/>
            <person name="Bloem J."/>
            <person name="Labutti K."/>
            <person name="Salamov A."/>
            <person name="Andreopoulos B."/>
            <person name="Baker S."/>
            <person name="Barry K."/>
            <person name="Bills G."/>
            <person name="Bluhm B."/>
            <person name="Cannon C."/>
            <person name="Castanera R."/>
            <person name="Culley D."/>
            <person name="Daum C."/>
            <person name="Ezra D."/>
            <person name="Gonzalez J."/>
            <person name="Henrissat B."/>
            <person name="Kuo A."/>
            <person name="Liang C."/>
            <person name="Lipzen A."/>
            <person name="Lutzoni F."/>
            <person name="Magnuson J."/>
            <person name="Mondo S."/>
            <person name="Nolan M."/>
            <person name="Ohm R."/>
            <person name="Pangilinan J."/>
            <person name="Park H.-J."/>
            <person name="Ramirez L."/>
            <person name="Alfaro M."/>
            <person name="Sun H."/>
            <person name="Tritt A."/>
            <person name="Yoshinaga Y."/>
            <person name="Zwiers L.-H."/>
            <person name="Turgeon B."/>
            <person name="Goodwin S."/>
            <person name="Spatafora J."/>
            <person name="Crous P."/>
            <person name="Grigoriev I."/>
        </authorList>
    </citation>
    <scope>NUCLEOTIDE SEQUENCE</scope>
    <source>
        <strain evidence="1">CBS 123094</strain>
    </source>
</reference>